<evidence type="ECO:0000256" key="4">
    <source>
        <dbReference type="ARBA" id="ARBA00022989"/>
    </source>
</evidence>
<feature type="domain" description="DUF202" evidence="8">
    <location>
        <begin position="107"/>
        <end position="180"/>
    </location>
</feature>
<accession>A0A8H7QDY3</accession>
<evidence type="ECO:0000256" key="6">
    <source>
        <dbReference type="SAM" id="MobiDB-lite"/>
    </source>
</evidence>
<feature type="transmembrane region" description="Helical" evidence="7">
    <location>
        <begin position="157"/>
        <end position="173"/>
    </location>
</feature>
<evidence type="ECO:0000313" key="9">
    <source>
        <dbReference type="EMBL" id="KAG2190345.1"/>
    </source>
</evidence>
<feature type="compositionally biased region" description="Low complexity" evidence="6">
    <location>
        <begin position="1"/>
        <end position="16"/>
    </location>
</feature>
<keyword evidence="4 7" id="KW-1133">Transmembrane helix</keyword>
<keyword evidence="10" id="KW-1185">Reference proteome</keyword>
<evidence type="ECO:0000256" key="5">
    <source>
        <dbReference type="ARBA" id="ARBA00023136"/>
    </source>
</evidence>
<evidence type="ECO:0000256" key="3">
    <source>
        <dbReference type="ARBA" id="ARBA00022692"/>
    </source>
</evidence>
<keyword evidence="2" id="KW-1003">Cell membrane</keyword>
<gene>
    <name evidence="9" type="ORF">INT46_011600</name>
</gene>
<comment type="caution">
    <text evidence="9">The sequence shown here is derived from an EMBL/GenBank/DDBJ whole genome shotgun (WGS) entry which is preliminary data.</text>
</comment>
<feature type="region of interest" description="Disordered" evidence="6">
    <location>
        <begin position="57"/>
        <end position="79"/>
    </location>
</feature>
<keyword evidence="5 7" id="KW-0472">Membrane</keyword>
<feature type="region of interest" description="Disordered" evidence="6">
    <location>
        <begin position="1"/>
        <end position="25"/>
    </location>
</feature>
<protein>
    <recommendedName>
        <fullName evidence="8">DUF202 domain-containing protein</fullName>
    </recommendedName>
</protein>
<evidence type="ECO:0000313" key="10">
    <source>
        <dbReference type="Proteomes" id="UP000650833"/>
    </source>
</evidence>
<evidence type="ECO:0000259" key="8">
    <source>
        <dbReference type="Pfam" id="PF02656"/>
    </source>
</evidence>
<dbReference type="InterPro" id="IPR003807">
    <property type="entry name" value="DUF202"/>
</dbReference>
<dbReference type="PANTHER" id="PTHR34187">
    <property type="entry name" value="FGR18P"/>
    <property type="match status" value="1"/>
</dbReference>
<reference evidence="9" key="1">
    <citation type="submission" date="2020-12" db="EMBL/GenBank/DDBJ databases">
        <title>Metabolic potential, ecology and presence of endohyphal bacteria is reflected in genomic diversity of Mucoromycotina.</title>
        <authorList>
            <person name="Muszewska A."/>
            <person name="Okrasinska A."/>
            <person name="Steczkiewicz K."/>
            <person name="Drgas O."/>
            <person name="Orlowska M."/>
            <person name="Perlinska-Lenart U."/>
            <person name="Aleksandrzak-Piekarczyk T."/>
            <person name="Szatraj K."/>
            <person name="Zielenkiewicz U."/>
            <person name="Pilsyk S."/>
            <person name="Malc E."/>
            <person name="Mieczkowski P."/>
            <person name="Kruszewska J.S."/>
            <person name="Biernat P."/>
            <person name="Pawlowska J."/>
        </authorList>
    </citation>
    <scope>NUCLEOTIDE SEQUENCE</scope>
    <source>
        <strain evidence="9">CBS 226.32</strain>
    </source>
</reference>
<dbReference type="InterPro" id="IPR052053">
    <property type="entry name" value="IM_YidH-like"/>
</dbReference>
<dbReference type="PANTHER" id="PTHR34187:SF2">
    <property type="entry name" value="DUF202 DOMAIN-CONTAINING PROTEIN"/>
    <property type="match status" value="1"/>
</dbReference>
<evidence type="ECO:0000256" key="7">
    <source>
        <dbReference type="SAM" id="Phobius"/>
    </source>
</evidence>
<comment type="subcellular location">
    <subcellularLocation>
        <location evidence="1">Cell membrane</location>
        <topology evidence="1">Multi-pass membrane protein</topology>
    </subcellularLocation>
</comment>
<proteinExistence type="predicted"/>
<evidence type="ECO:0000256" key="1">
    <source>
        <dbReference type="ARBA" id="ARBA00004651"/>
    </source>
</evidence>
<feature type="transmembrane region" description="Helical" evidence="7">
    <location>
        <begin position="194"/>
        <end position="215"/>
    </location>
</feature>
<dbReference type="AlphaFoldDB" id="A0A8H7QDY3"/>
<feature type="transmembrane region" description="Helical" evidence="7">
    <location>
        <begin position="116"/>
        <end position="137"/>
    </location>
</feature>
<dbReference type="GO" id="GO:0005886">
    <property type="term" value="C:plasma membrane"/>
    <property type="evidence" value="ECO:0007669"/>
    <property type="project" value="UniProtKB-SubCell"/>
</dbReference>
<keyword evidence="3 7" id="KW-0812">Transmembrane</keyword>
<organism evidence="9 10">
    <name type="scientific">Mucor plumbeus</name>
    <dbReference type="NCBI Taxonomy" id="97098"/>
    <lineage>
        <taxon>Eukaryota</taxon>
        <taxon>Fungi</taxon>
        <taxon>Fungi incertae sedis</taxon>
        <taxon>Mucoromycota</taxon>
        <taxon>Mucoromycotina</taxon>
        <taxon>Mucoromycetes</taxon>
        <taxon>Mucorales</taxon>
        <taxon>Mucorineae</taxon>
        <taxon>Mucoraceae</taxon>
        <taxon>Mucor</taxon>
    </lineage>
</organism>
<evidence type="ECO:0000256" key="2">
    <source>
        <dbReference type="ARBA" id="ARBA00022475"/>
    </source>
</evidence>
<dbReference type="Pfam" id="PF02656">
    <property type="entry name" value="DUF202"/>
    <property type="match status" value="1"/>
</dbReference>
<sequence length="217" mass="24229">MQNTTNNSDTNSTRDTVISSNDDLSQSNIHRPQLQQVHSQEIVSQLDPPFLVRTKTREEKESMRQQFKKQEAQKKERSTKGPYDLIGRVYARFSTSFMLENNAATARDHLANERTFLAWLRTSLSLITVGVAITQLYHLASPGDSNKVTHAKAGKSLGAAFVIFSIVFLYFANARYFHTQIALTKGQFPASRGAVIFGSTCILAVLIAMFVVIVVDL</sequence>
<dbReference type="EMBL" id="JAEPRC010000990">
    <property type="protein sequence ID" value="KAG2190345.1"/>
    <property type="molecule type" value="Genomic_DNA"/>
</dbReference>
<dbReference type="OrthoDB" id="199599at2759"/>
<name>A0A8H7QDY3_9FUNG</name>
<dbReference type="Proteomes" id="UP000650833">
    <property type="component" value="Unassembled WGS sequence"/>
</dbReference>